<accession>A0ACC3CA55</accession>
<sequence>MWRRDPPPPSPGDRPGRRYVLPGAATTTLRLALGDLTTALTDAVVNAANEHMLGGRGVDGAIHAAAGPALLAACRALPLLAPGVRVRTGDVVLLPGGTGRLGAACGVYRYPPPAAASINMQVLAEEAAEGGCLAGGEAGGELDEVWYYLYSPALYDTWAAAAEEALGEGTPV</sequence>
<protein>
    <submittedName>
        <fullName evidence="1">Uncharacterized protein</fullName>
    </submittedName>
</protein>
<comment type="caution">
    <text evidence="1">The sequence shown here is derived from an EMBL/GenBank/DDBJ whole genome shotgun (WGS) entry which is preliminary data.</text>
</comment>
<evidence type="ECO:0000313" key="2">
    <source>
        <dbReference type="Proteomes" id="UP000798662"/>
    </source>
</evidence>
<dbReference type="EMBL" id="CM020620">
    <property type="protein sequence ID" value="KAK1866963.1"/>
    <property type="molecule type" value="Genomic_DNA"/>
</dbReference>
<evidence type="ECO:0000313" key="1">
    <source>
        <dbReference type="EMBL" id="KAK1866963.1"/>
    </source>
</evidence>
<organism evidence="1 2">
    <name type="scientific">Pyropia yezoensis</name>
    <name type="common">Susabi-nori</name>
    <name type="synonym">Porphyra yezoensis</name>
    <dbReference type="NCBI Taxonomy" id="2788"/>
    <lineage>
        <taxon>Eukaryota</taxon>
        <taxon>Rhodophyta</taxon>
        <taxon>Bangiophyceae</taxon>
        <taxon>Bangiales</taxon>
        <taxon>Bangiaceae</taxon>
        <taxon>Pyropia</taxon>
    </lineage>
</organism>
<keyword evidence="2" id="KW-1185">Reference proteome</keyword>
<gene>
    <name evidence="1" type="ORF">I4F81_009475</name>
</gene>
<dbReference type="Proteomes" id="UP000798662">
    <property type="component" value="Chromosome 3"/>
</dbReference>
<proteinExistence type="predicted"/>
<reference evidence="1" key="1">
    <citation type="submission" date="2019-11" db="EMBL/GenBank/DDBJ databases">
        <title>Nori genome reveals adaptations in red seaweeds to the harsh intertidal environment.</title>
        <authorList>
            <person name="Wang D."/>
            <person name="Mao Y."/>
        </authorList>
    </citation>
    <scope>NUCLEOTIDE SEQUENCE</scope>
    <source>
        <tissue evidence="1">Gametophyte</tissue>
    </source>
</reference>
<name>A0ACC3CA55_PYRYE</name>